<proteinExistence type="predicted"/>
<reference evidence="1 2" key="1">
    <citation type="journal article" date="2014" name="Int. J. Syst. Evol. Microbiol.">
        <title>Complete genome sequence of Corynebacterium casei LMG S-19264T (=DSM 44701T), isolated from a smear-ripened cheese.</title>
        <authorList>
            <consortium name="US DOE Joint Genome Institute (JGI-PGF)"/>
            <person name="Walter F."/>
            <person name="Albersmeier A."/>
            <person name="Kalinowski J."/>
            <person name="Ruckert C."/>
        </authorList>
    </citation>
    <scope>NUCLEOTIDE SEQUENCE [LARGE SCALE GENOMIC DNA]</scope>
    <source>
        <strain evidence="1 2">CGMCC 1.9161</strain>
    </source>
</reference>
<keyword evidence="2" id="KW-1185">Reference proteome</keyword>
<name>A0A917Q5U9_9HYPH</name>
<comment type="caution">
    <text evidence="1">The sequence shown here is derived from an EMBL/GenBank/DDBJ whole genome shotgun (WGS) entry which is preliminary data.</text>
</comment>
<dbReference type="AlphaFoldDB" id="A0A917Q5U9"/>
<dbReference type="EMBL" id="BMMF01000003">
    <property type="protein sequence ID" value="GGK27762.1"/>
    <property type="molecule type" value="Genomic_DNA"/>
</dbReference>
<sequence>MAGTALFCDDIRLEASGQTSLIGCYAGQLIVHHAWPVTLPKLAVMALVDAPRAAPPREIVLRIVLDPGDTLLFETRVEATRDEPSDTAELEESPDAIVRIGLNVVLGPLAIEQESRLRVRAVVDGAEIKLGSLKIVSAPPDEPG</sequence>
<organism evidence="1 2">
    <name type="scientific">Salinarimonas ramus</name>
    <dbReference type="NCBI Taxonomy" id="690164"/>
    <lineage>
        <taxon>Bacteria</taxon>
        <taxon>Pseudomonadati</taxon>
        <taxon>Pseudomonadota</taxon>
        <taxon>Alphaproteobacteria</taxon>
        <taxon>Hyphomicrobiales</taxon>
        <taxon>Salinarimonadaceae</taxon>
        <taxon>Salinarimonas</taxon>
    </lineage>
</organism>
<accession>A0A917Q5U9</accession>
<evidence type="ECO:0000313" key="1">
    <source>
        <dbReference type="EMBL" id="GGK27762.1"/>
    </source>
</evidence>
<protein>
    <submittedName>
        <fullName evidence="1">Uncharacterized protein</fullName>
    </submittedName>
</protein>
<dbReference type="Proteomes" id="UP000600449">
    <property type="component" value="Unassembled WGS sequence"/>
</dbReference>
<gene>
    <name evidence="1" type="ORF">GCM10011322_12890</name>
</gene>
<evidence type="ECO:0000313" key="2">
    <source>
        <dbReference type="Proteomes" id="UP000600449"/>
    </source>
</evidence>